<dbReference type="Gene3D" id="3.50.90.10">
    <property type="entry name" value="YerB-like"/>
    <property type="match status" value="1"/>
</dbReference>
<feature type="domain" description="DUF3048" evidence="2">
    <location>
        <begin position="68"/>
        <end position="198"/>
    </location>
</feature>
<evidence type="ECO:0000259" key="2">
    <source>
        <dbReference type="Pfam" id="PF11258"/>
    </source>
</evidence>
<keyword evidence="1" id="KW-0472">Membrane</keyword>
<comment type="caution">
    <text evidence="4">The sequence shown here is derived from an EMBL/GenBank/DDBJ whole genome shotgun (WGS) entry which is preliminary data.</text>
</comment>
<name>A0A2H0YRJ5_9BACT</name>
<dbReference type="Pfam" id="PF17479">
    <property type="entry name" value="DUF3048_C"/>
    <property type="match status" value="1"/>
</dbReference>
<feature type="domain" description="DUF3048" evidence="3">
    <location>
        <begin position="231"/>
        <end position="342"/>
    </location>
</feature>
<evidence type="ECO:0000256" key="1">
    <source>
        <dbReference type="SAM" id="Phobius"/>
    </source>
</evidence>
<dbReference type="InterPro" id="IPR035328">
    <property type="entry name" value="DUF3048_C"/>
</dbReference>
<feature type="transmembrane region" description="Helical" evidence="1">
    <location>
        <begin position="21"/>
        <end position="43"/>
    </location>
</feature>
<accession>A0A2H0YRJ5</accession>
<sequence>MGEKLIDSPKDYTFGKRKNRWPWIIIGGVAAVILILVGGYLMYGKSDGLLGAGKPKRITESLPRVLDGVVVESEKANLFPLCVMIENHSSVRPQSGLSQAGVVYEALAEGGITRFLVIFSVNGEMEFGPVRSARPYFVDLAREYNCLYVHAGGSPQGLEEIKNTAILDFDQFFKPYNFFRIPGLAYEHSLFSNLQKMQFGREAMKIKDRGTYESWQFKEDSPVVAPSQKSIKIDFSTSSYRVEYSYDKAQNSYTRSQGGVVSIDKNNNAKIAPKNVAVMFTSSTLFDELRRNITVVGEGKLIIFEDGQAITGTWKKISPESRLQFLNSEGAVIKLNRGHTWVEVVDVPEKNISY</sequence>
<keyword evidence="1" id="KW-0812">Transmembrane</keyword>
<reference evidence="5" key="1">
    <citation type="submission" date="2017-09" db="EMBL/GenBank/DDBJ databases">
        <title>Depth-based differentiation of microbial function through sediment-hosted aquifers and enrichment of novel symbionts in the deep terrestrial subsurface.</title>
        <authorList>
            <person name="Probst A.J."/>
            <person name="Ladd B."/>
            <person name="Jarett J.K."/>
            <person name="Geller-Mcgrath D.E."/>
            <person name="Sieber C.M.K."/>
            <person name="Emerson J.B."/>
            <person name="Anantharaman K."/>
            <person name="Thomas B.C."/>
            <person name="Malmstrom R."/>
            <person name="Stieglmeier M."/>
            <person name="Klingl A."/>
            <person name="Woyke T."/>
            <person name="Ryan C.M."/>
            <person name="Banfield J.F."/>
        </authorList>
    </citation>
    <scope>NUCLEOTIDE SEQUENCE [LARGE SCALE GENOMIC DNA]</scope>
</reference>
<evidence type="ECO:0008006" key="6">
    <source>
        <dbReference type="Google" id="ProtNLM"/>
    </source>
</evidence>
<dbReference type="Pfam" id="PF11258">
    <property type="entry name" value="DUF3048"/>
    <property type="match status" value="1"/>
</dbReference>
<dbReference type="AlphaFoldDB" id="A0A2H0YRJ5"/>
<evidence type="ECO:0000313" key="5">
    <source>
        <dbReference type="Proteomes" id="UP000236845"/>
    </source>
</evidence>
<organism evidence="4 5">
    <name type="scientific">Candidatus Kerfeldbacteria bacterium CG08_land_8_20_14_0_20_43_14</name>
    <dbReference type="NCBI Taxonomy" id="2014246"/>
    <lineage>
        <taxon>Bacteria</taxon>
        <taxon>Candidatus Kerfeldiibacteriota</taxon>
    </lineage>
</organism>
<proteinExistence type="predicted"/>
<evidence type="ECO:0000259" key="3">
    <source>
        <dbReference type="Pfam" id="PF17479"/>
    </source>
</evidence>
<dbReference type="InterPro" id="IPR023158">
    <property type="entry name" value="YerB-like_sf"/>
</dbReference>
<keyword evidence="1" id="KW-1133">Transmembrane helix</keyword>
<gene>
    <name evidence="4" type="ORF">COT26_00115</name>
</gene>
<dbReference type="SUPFAM" id="SSF159774">
    <property type="entry name" value="YerB-like"/>
    <property type="match status" value="1"/>
</dbReference>
<dbReference type="Proteomes" id="UP000236845">
    <property type="component" value="Unassembled WGS sequence"/>
</dbReference>
<dbReference type="InterPro" id="IPR021416">
    <property type="entry name" value="DUF3048_N"/>
</dbReference>
<evidence type="ECO:0000313" key="4">
    <source>
        <dbReference type="EMBL" id="PIS41056.1"/>
    </source>
</evidence>
<protein>
    <recommendedName>
        <fullName evidence="6">DUF3048 domain-containing protein</fullName>
    </recommendedName>
</protein>
<dbReference type="EMBL" id="PEXW01000002">
    <property type="protein sequence ID" value="PIS41056.1"/>
    <property type="molecule type" value="Genomic_DNA"/>
</dbReference>